<evidence type="ECO:0000256" key="7">
    <source>
        <dbReference type="ARBA" id="ARBA00031776"/>
    </source>
</evidence>
<dbReference type="CDD" id="cd07032">
    <property type="entry name" value="RNAP_I_II_AC40"/>
    <property type="match status" value="1"/>
</dbReference>
<dbReference type="InterPro" id="IPR022842">
    <property type="entry name" value="RNAP_Rpo3/Rpb3/RPAC1"/>
</dbReference>
<dbReference type="InterPro" id="IPR001514">
    <property type="entry name" value="DNA-dir_RNA_pol_30-40kDasu_CS"/>
</dbReference>
<evidence type="ECO:0000259" key="9">
    <source>
        <dbReference type="SMART" id="SM00662"/>
    </source>
</evidence>
<dbReference type="GO" id="GO:0006351">
    <property type="term" value="P:DNA-templated transcription"/>
    <property type="evidence" value="ECO:0007669"/>
    <property type="project" value="InterPro"/>
</dbReference>
<feature type="compositionally biased region" description="Basic and acidic residues" evidence="8">
    <location>
        <begin position="1"/>
        <end position="28"/>
    </location>
</feature>
<dbReference type="Gene3D" id="2.170.120.12">
    <property type="entry name" value="DNA-directed RNA polymerase, insert domain"/>
    <property type="match status" value="1"/>
</dbReference>
<dbReference type="AlphaFoldDB" id="A0A7S1T811"/>
<dbReference type="PANTHER" id="PTHR11800">
    <property type="entry name" value="DNA-DIRECTED RNA POLYMERASE"/>
    <property type="match status" value="1"/>
</dbReference>
<dbReference type="Gene3D" id="3.30.1360.10">
    <property type="entry name" value="RNA polymerase, RBP11-like subunit"/>
    <property type="match status" value="1"/>
</dbReference>
<dbReference type="SMART" id="SM00662">
    <property type="entry name" value="RPOLD"/>
    <property type="match status" value="1"/>
</dbReference>
<dbReference type="InterPro" id="IPR036603">
    <property type="entry name" value="RBP11-like"/>
</dbReference>
<sequence length="360" mass="40348">MAKSRQDKTGKEDGKSRKLPENLQRQRDSMVCSDRNYHTSTANSASQFMSLGVNNSYSLDDFKDNFRIEVRKLTDEVMEFDMIGCDPSMANALRRILIAEVPTVAAEHVFFMNNTSILQDEVLAHRLGMVPLRIDPNLFEFKSAEEAPSEKNTVVLRLDVQCRREDGRVVNSEVYSSALEWLPAGSEFPEETSCRFACGQGDMSSSIGPVHDDILLAKLSPGQCIKLEAHCVKGVGREHAKWSPVATAWYRLKPEVVLLKPVTGEMADELVAACPGLFVTTGSGEAKSTQVTDPLKHGHLLEKVRTMSVEEKWSPYIQLRKFKHHFMFTIESSGVMHPVTLFEQALDIFHDKCKAVLPMV</sequence>
<comment type="subcellular location">
    <subcellularLocation>
        <location evidence="1">Nucleus</location>
    </subcellularLocation>
</comment>
<evidence type="ECO:0000256" key="3">
    <source>
        <dbReference type="ARBA" id="ARBA00022478"/>
    </source>
</evidence>
<feature type="domain" description="DNA-directed RNA polymerase RpoA/D/Rpb3-type" evidence="9">
    <location>
        <begin position="77"/>
        <end position="359"/>
    </location>
</feature>
<comment type="similarity">
    <text evidence="6">Belongs to the archaeal Rpo3/eukaryotic RPB3 RNA polymerase subunit family.</text>
</comment>
<dbReference type="Pfam" id="PF01000">
    <property type="entry name" value="RNA_pol_A_bac"/>
    <property type="match status" value="1"/>
</dbReference>
<protein>
    <recommendedName>
        <fullName evidence="2">DNA-directed RNA polymerases I and III subunit RPAC1</fullName>
    </recommendedName>
    <alternativeName>
        <fullName evidence="7">Plastid-encoded RNA polymerase subunit alpha</fullName>
    </alternativeName>
</protein>
<accession>A0A7S1T811</accession>
<dbReference type="SUPFAM" id="SSF56553">
    <property type="entry name" value="Insert subdomain of RNA polymerase alpha subunit"/>
    <property type="match status" value="1"/>
</dbReference>
<evidence type="ECO:0000256" key="4">
    <source>
        <dbReference type="ARBA" id="ARBA00023163"/>
    </source>
</evidence>
<evidence type="ECO:0000256" key="8">
    <source>
        <dbReference type="SAM" id="MobiDB-lite"/>
    </source>
</evidence>
<dbReference type="GO" id="GO:0046983">
    <property type="term" value="F:protein dimerization activity"/>
    <property type="evidence" value="ECO:0007669"/>
    <property type="project" value="InterPro"/>
</dbReference>
<dbReference type="HAMAP" id="MF_00320">
    <property type="entry name" value="RNApol_arch_Rpo3"/>
    <property type="match status" value="1"/>
</dbReference>
<organism evidence="10">
    <name type="scientific">Tetraselmis chuii</name>
    <dbReference type="NCBI Taxonomy" id="63592"/>
    <lineage>
        <taxon>Eukaryota</taxon>
        <taxon>Viridiplantae</taxon>
        <taxon>Chlorophyta</taxon>
        <taxon>core chlorophytes</taxon>
        <taxon>Chlorodendrophyceae</taxon>
        <taxon>Chlorodendrales</taxon>
        <taxon>Chlorodendraceae</taxon>
        <taxon>Tetraselmis</taxon>
    </lineage>
</organism>
<keyword evidence="3" id="KW-0240">DNA-directed RNA polymerase</keyword>
<dbReference type="PROSITE" id="PS00446">
    <property type="entry name" value="RNA_POL_D_30KD"/>
    <property type="match status" value="1"/>
</dbReference>
<evidence type="ECO:0000256" key="2">
    <source>
        <dbReference type="ARBA" id="ARBA00022083"/>
    </source>
</evidence>
<proteinExistence type="inferred from homology"/>
<dbReference type="InterPro" id="IPR011263">
    <property type="entry name" value="DNA-dir_RNA_pol_RpoA/D/Rpb3"/>
</dbReference>
<dbReference type="InterPro" id="IPR011262">
    <property type="entry name" value="DNA-dir_RNA_pol_insert"/>
</dbReference>
<dbReference type="GO" id="GO:0005666">
    <property type="term" value="C:RNA polymerase III complex"/>
    <property type="evidence" value="ECO:0007669"/>
    <property type="project" value="TreeGrafter"/>
</dbReference>
<dbReference type="Pfam" id="PF01193">
    <property type="entry name" value="RNA_pol_L"/>
    <property type="match status" value="1"/>
</dbReference>
<dbReference type="InterPro" id="IPR036643">
    <property type="entry name" value="RNApol_insert_sf"/>
</dbReference>
<dbReference type="InterPro" id="IPR050518">
    <property type="entry name" value="Rpo3/RPB3_RNA_Pol_subunit"/>
</dbReference>
<dbReference type="SUPFAM" id="SSF55257">
    <property type="entry name" value="RBP11-like subunits of RNA polymerase"/>
    <property type="match status" value="1"/>
</dbReference>
<reference evidence="10" key="1">
    <citation type="submission" date="2021-01" db="EMBL/GenBank/DDBJ databases">
        <authorList>
            <person name="Corre E."/>
            <person name="Pelletier E."/>
            <person name="Niang G."/>
            <person name="Scheremetjew M."/>
            <person name="Finn R."/>
            <person name="Kale V."/>
            <person name="Holt S."/>
            <person name="Cochrane G."/>
            <person name="Meng A."/>
            <person name="Brown T."/>
            <person name="Cohen L."/>
        </authorList>
    </citation>
    <scope>NUCLEOTIDE SEQUENCE</scope>
    <source>
        <strain evidence="10">PLY429</strain>
    </source>
</reference>
<dbReference type="InterPro" id="IPR033901">
    <property type="entry name" value="RNAPI/III_AC40"/>
</dbReference>
<name>A0A7S1T811_9CHLO</name>
<evidence type="ECO:0000313" key="10">
    <source>
        <dbReference type="EMBL" id="CAD9226192.1"/>
    </source>
</evidence>
<evidence type="ECO:0000256" key="5">
    <source>
        <dbReference type="ARBA" id="ARBA00023242"/>
    </source>
</evidence>
<evidence type="ECO:0000256" key="6">
    <source>
        <dbReference type="ARBA" id="ARBA00025804"/>
    </source>
</evidence>
<keyword evidence="4" id="KW-0804">Transcription</keyword>
<keyword evidence="5" id="KW-0539">Nucleus</keyword>
<dbReference type="GO" id="GO:0003677">
    <property type="term" value="F:DNA binding"/>
    <property type="evidence" value="ECO:0007669"/>
    <property type="project" value="InterPro"/>
</dbReference>
<gene>
    <name evidence="10" type="ORF">TCHU04912_LOCUS21503</name>
</gene>
<evidence type="ECO:0000256" key="1">
    <source>
        <dbReference type="ARBA" id="ARBA00004123"/>
    </source>
</evidence>
<dbReference type="PANTHER" id="PTHR11800:SF13">
    <property type="entry name" value="DNA-DIRECTED RNA POLYMERASES I AND III SUBUNIT RPAC1"/>
    <property type="match status" value="1"/>
</dbReference>
<feature type="region of interest" description="Disordered" evidence="8">
    <location>
        <begin position="1"/>
        <end position="31"/>
    </location>
</feature>
<dbReference type="GO" id="GO:0005736">
    <property type="term" value="C:RNA polymerase I complex"/>
    <property type="evidence" value="ECO:0007669"/>
    <property type="project" value="TreeGrafter"/>
</dbReference>
<dbReference type="GO" id="GO:0003899">
    <property type="term" value="F:DNA-directed RNA polymerase activity"/>
    <property type="evidence" value="ECO:0007669"/>
    <property type="project" value="InterPro"/>
</dbReference>
<dbReference type="EMBL" id="HBGG01041708">
    <property type="protein sequence ID" value="CAD9226192.1"/>
    <property type="molecule type" value="Transcribed_RNA"/>
</dbReference>